<reference evidence="3" key="2">
    <citation type="submission" date="2015-01" db="EMBL/GenBank/DDBJ databases">
        <title>Evolutionary Origins and Diversification of the Mycorrhizal Mutualists.</title>
        <authorList>
            <consortium name="DOE Joint Genome Institute"/>
            <consortium name="Mycorrhizal Genomics Consortium"/>
            <person name="Kohler A."/>
            <person name="Kuo A."/>
            <person name="Nagy L.G."/>
            <person name="Floudas D."/>
            <person name="Copeland A."/>
            <person name="Barry K.W."/>
            <person name="Cichocki N."/>
            <person name="Veneault-Fourrey C."/>
            <person name="LaButti K."/>
            <person name="Lindquist E.A."/>
            <person name="Lipzen A."/>
            <person name="Lundell T."/>
            <person name="Morin E."/>
            <person name="Murat C."/>
            <person name="Riley R."/>
            <person name="Ohm R."/>
            <person name="Sun H."/>
            <person name="Tunlid A."/>
            <person name="Henrissat B."/>
            <person name="Grigoriev I.V."/>
            <person name="Hibbett D.S."/>
            <person name="Martin F."/>
        </authorList>
    </citation>
    <scope>NUCLEOTIDE SEQUENCE [LARGE SCALE GENOMIC DNA]</scope>
    <source>
        <strain evidence="3">MAFF 305830</strain>
    </source>
</reference>
<evidence type="ECO:0000256" key="1">
    <source>
        <dbReference type="SAM" id="Phobius"/>
    </source>
</evidence>
<keyword evidence="1" id="KW-0472">Membrane</keyword>
<dbReference type="OrthoDB" id="3062801at2759"/>
<dbReference type="HOGENOM" id="CLU_182452_0_0_1"/>
<dbReference type="EMBL" id="KN824394">
    <property type="protein sequence ID" value="KIM21075.1"/>
    <property type="molecule type" value="Genomic_DNA"/>
</dbReference>
<name>A0A0C3A8V5_SERVB</name>
<proteinExistence type="predicted"/>
<reference evidence="2 3" key="1">
    <citation type="submission" date="2014-04" db="EMBL/GenBank/DDBJ databases">
        <authorList>
            <consortium name="DOE Joint Genome Institute"/>
            <person name="Kuo A."/>
            <person name="Zuccaro A."/>
            <person name="Kohler A."/>
            <person name="Nagy L.G."/>
            <person name="Floudas D."/>
            <person name="Copeland A."/>
            <person name="Barry K.W."/>
            <person name="Cichocki N."/>
            <person name="Veneault-Fourrey C."/>
            <person name="LaButti K."/>
            <person name="Lindquist E.A."/>
            <person name="Lipzen A."/>
            <person name="Lundell T."/>
            <person name="Morin E."/>
            <person name="Murat C."/>
            <person name="Sun H."/>
            <person name="Tunlid A."/>
            <person name="Henrissat B."/>
            <person name="Grigoriev I.V."/>
            <person name="Hibbett D.S."/>
            <person name="Martin F."/>
            <person name="Nordberg H.P."/>
            <person name="Cantor M.N."/>
            <person name="Hua S.X."/>
        </authorList>
    </citation>
    <scope>NUCLEOTIDE SEQUENCE [LARGE SCALE GENOMIC DNA]</scope>
    <source>
        <strain evidence="2 3">MAFF 305830</strain>
    </source>
</reference>
<dbReference type="STRING" id="933852.A0A0C3A8V5"/>
<feature type="transmembrane region" description="Helical" evidence="1">
    <location>
        <begin position="58"/>
        <end position="78"/>
    </location>
</feature>
<accession>A0A0C3A8V5</accession>
<keyword evidence="1" id="KW-1133">Transmembrane helix</keyword>
<sequence>MKESFRKIQRFQTEWENFIDSMIKEWKTLNVVSALLLSALLTVFQIQDAQYVPVTRTAALLSLICAFMSLMFGGMYIIRFSTMRTMRKAVRWIEVSRL</sequence>
<keyword evidence="3" id="KW-1185">Reference proteome</keyword>
<evidence type="ECO:0000313" key="2">
    <source>
        <dbReference type="EMBL" id="KIM21075.1"/>
    </source>
</evidence>
<organism evidence="2 3">
    <name type="scientific">Serendipita vermifera MAFF 305830</name>
    <dbReference type="NCBI Taxonomy" id="933852"/>
    <lineage>
        <taxon>Eukaryota</taxon>
        <taxon>Fungi</taxon>
        <taxon>Dikarya</taxon>
        <taxon>Basidiomycota</taxon>
        <taxon>Agaricomycotina</taxon>
        <taxon>Agaricomycetes</taxon>
        <taxon>Sebacinales</taxon>
        <taxon>Serendipitaceae</taxon>
        <taxon>Serendipita</taxon>
    </lineage>
</organism>
<gene>
    <name evidence="2" type="ORF">M408DRAFT_81007</name>
</gene>
<evidence type="ECO:0000313" key="3">
    <source>
        <dbReference type="Proteomes" id="UP000054097"/>
    </source>
</evidence>
<protein>
    <recommendedName>
        <fullName evidence="4">SMODS and SLOG-associating 2TM effector domain-containing protein</fullName>
    </recommendedName>
</protein>
<keyword evidence="1" id="KW-0812">Transmembrane</keyword>
<dbReference type="AlphaFoldDB" id="A0A0C3A8V5"/>
<dbReference type="Proteomes" id="UP000054097">
    <property type="component" value="Unassembled WGS sequence"/>
</dbReference>
<evidence type="ECO:0008006" key="4">
    <source>
        <dbReference type="Google" id="ProtNLM"/>
    </source>
</evidence>
<feature type="transmembrane region" description="Helical" evidence="1">
    <location>
        <begin position="28"/>
        <end position="46"/>
    </location>
</feature>